<feature type="region of interest" description="Disordered" evidence="1">
    <location>
        <begin position="56"/>
        <end position="76"/>
    </location>
</feature>
<proteinExistence type="predicted"/>
<name>A0A7Y7PKX2_9BACT</name>
<gene>
    <name evidence="2" type="ORF">HW554_00525</name>
</gene>
<organism evidence="2 3">
    <name type="scientific">Hymenobacter lapidiphilus</name>
    <dbReference type="NCBI Taxonomy" id="2608003"/>
    <lineage>
        <taxon>Bacteria</taxon>
        <taxon>Pseudomonadati</taxon>
        <taxon>Bacteroidota</taxon>
        <taxon>Cytophagia</taxon>
        <taxon>Cytophagales</taxon>
        <taxon>Hymenobacteraceae</taxon>
        <taxon>Hymenobacter</taxon>
    </lineage>
</organism>
<keyword evidence="3" id="KW-1185">Reference proteome</keyword>
<comment type="caution">
    <text evidence="2">The sequence shown here is derived from an EMBL/GenBank/DDBJ whole genome shotgun (WGS) entry which is preliminary data.</text>
</comment>
<reference evidence="2 3" key="1">
    <citation type="submission" date="2020-05" db="EMBL/GenBank/DDBJ databases">
        <title>Hymenobacter terrestris sp. nov. and Hymenobacter lapidiphilus sp. nov., isolated from regoliths in Antarctica.</title>
        <authorList>
            <person name="Sedlacek I."/>
            <person name="Pantucek R."/>
            <person name="Zeman M."/>
            <person name="Holochova P."/>
            <person name="Kralova S."/>
            <person name="Stankova E."/>
            <person name="Sedo O."/>
            <person name="Micenkova L."/>
            <person name="Svec P."/>
            <person name="Gupta V."/>
            <person name="Sood U."/>
            <person name="Korpole U.S."/>
            <person name="Lal R."/>
        </authorList>
    </citation>
    <scope>NUCLEOTIDE SEQUENCE [LARGE SCALE GENOMIC DNA]</scope>
    <source>
        <strain evidence="2 3">P5342</strain>
    </source>
</reference>
<evidence type="ECO:0000256" key="1">
    <source>
        <dbReference type="SAM" id="MobiDB-lite"/>
    </source>
</evidence>
<dbReference type="EMBL" id="JABKAU010000001">
    <property type="protein sequence ID" value="NVO29673.1"/>
    <property type="molecule type" value="Genomic_DNA"/>
</dbReference>
<dbReference type="RefSeq" id="WP_176906393.1">
    <property type="nucleotide sequence ID" value="NZ_JABKAU010000001.1"/>
</dbReference>
<evidence type="ECO:0000313" key="3">
    <source>
        <dbReference type="Proteomes" id="UP000565521"/>
    </source>
</evidence>
<sequence length="76" mass="8633">MLTHRPNGITLPAGETHDIIGRLKLYSIPAHKRPRLDVDRYQAFRAQNDQMNCLFSLSSKQPRHAVGTRDTPTPQP</sequence>
<accession>A0A7Y7PKX2</accession>
<dbReference type="AlphaFoldDB" id="A0A7Y7PKX2"/>
<dbReference type="Proteomes" id="UP000565521">
    <property type="component" value="Unassembled WGS sequence"/>
</dbReference>
<evidence type="ECO:0000313" key="2">
    <source>
        <dbReference type="EMBL" id="NVO29673.1"/>
    </source>
</evidence>
<protein>
    <submittedName>
        <fullName evidence="2">Uncharacterized protein</fullName>
    </submittedName>
</protein>